<sequence>MNARIDLAIIAGLMEEQHDPAEAAADDRGRQSARTADALRNTSAAAEVPAQRTRCRGFQRH</sequence>
<dbReference type="RefSeq" id="WP_344678185.1">
    <property type="nucleotide sequence ID" value="NZ_BAAAUX010000005.1"/>
</dbReference>
<dbReference type="EMBL" id="BAAAUX010000005">
    <property type="protein sequence ID" value="GAA2778541.1"/>
    <property type="molecule type" value="Genomic_DNA"/>
</dbReference>
<reference evidence="2 3" key="1">
    <citation type="journal article" date="2019" name="Int. J. Syst. Evol. Microbiol.">
        <title>The Global Catalogue of Microorganisms (GCM) 10K type strain sequencing project: providing services to taxonomists for standard genome sequencing and annotation.</title>
        <authorList>
            <consortium name="The Broad Institute Genomics Platform"/>
            <consortium name="The Broad Institute Genome Sequencing Center for Infectious Disease"/>
            <person name="Wu L."/>
            <person name="Ma J."/>
        </authorList>
    </citation>
    <scope>NUCLEOTIDE SEQUENCE [LARGE SCALE GENOMIC DNA]</scope>
    <source>
        <strain evidence="2 3">JCM 9383</strain>
    </source>
</reference>
<comment type="caution">
    <text evidence="2">The sequence shown here is derived from an EMBL/GenBank/DDBJ whole genome shotgun (WGS) entry which is preliminary data.</text>
</comment>
<dbReference type="Proteomes" id="UP001500979">
    <property type="component" value="Unassembled WGS sequence"/>
</dbReference>
<organism evidence="2 3">
    <name type="scientific">Saccharopolyspora taberi</name>
    <dbReference type="NCBI Taxonomy" id="60895"/>
    <lineage>
        <taxon>Bacteria</taxon>
        <taxon>Bacillati</taxon>
        <taxon>Actinomycetota</taxon>
        <taxon>Actinomycetes</taxon>
        <taxon>Pseudonocardiales</taxon>
        <taxon>Pseudonocardiaceae</taxon>
        <taxon>Saccharopolyspora</taxon>
    </lineage>
</organism>
<gene>
    <name evidence="2" type="ORF">GCM10010470_09880</name>
</gene>
<feature type="compositionally biased region" description="Basic and acidic residues" evidence="1">
    <location>
        <begin position="17"/>
        <end position="30"/>
    </location>
</feature>
<evidence type="ECO:0000313" key="2">
    <source>
        <dbReference type="EMBL" id="GAA2778541.1"/>
    </source>
</evidence>
<name>A0ABN3V4U2_9PSEU</name>
<proteinExistence type="predicted"/>
<feature type="region of interest" description="Disordered" evidence="1">
    <location>
        <begin position="17"/>
        <end position="61"/>
    </location>
</feature>
<evidence type="ECO:0000256" key="1">
    <source>
        <dbReference type="SAM" id="MobiDB-lite"/>
    </source>
</evidence>
<accession>A0ABN3V4U2</accession>
<evidence type="ECO:0000313" key="3">
    <source>
        <dbReference type="Proteomes" id="UP001500979"/>
    </source>
</evidence>
<keyword evidence="3" id="KW-1185">Reference proteome</keyword>
<protein>
    <submittedName>
        <fullName evidence="2">Uncharacterized protein</fullName>
    </submittedName>
</protein>